<dbReference type="GO" id="GO:0008168">
    <property type="term" value="F:methyltransferase activity"/>
    <property type="evidence" value="ECO:0007669"/>
    <property type="project" value="UniProtKB-KW"/>
</dbReference>
<evidence type="ECO:0000313" key="3">
    <source>
        <dbReference type="Proteomes" id="UP000199223"/>
    </source>
</evidence>
<reference evidence="3" key="1">
    <citation type="submission" date="2016-10" db="EMBL/GenBank/DDBJ databases">
        <authorList>
            <person name="Varghese N."/>
            <person name="Submissions S."/>
        </authorList>
    </citation>
    <scope>NUCLEOTIDE SEQUENCE [LARGE SCALE GENOMIC DNA]</scope>
    <source>
        <strain evidence="3">CGMCC 1.10218</strain>
    </source>
</reference>
<keyword evidence="2" id="KW-0489">Methyltransferase</keyword>
<feature type="region of interest" description="Disordered" evidence="1">
    <location>
        <begin position="177"/>
        <end position="219"/>
    </location>
</feature>
<organism evidence="2 3">
    <name type="scientific">Deinococcus reticulitermitis</name>
    <dbReference type="NCBI Taxonomy" id="856736"/>
    <lineage>
        <taxon>Bacteria</taxon>
        <taxon>Thermotogati</taxon>
        <taxon>Deinococcota</taxon>
        <taxon>Deinococci</taxon>
        <taxon>Deinococcales</taxon>
        <taxon>Deinococcaceae</taxon>
        <taxon>Deinococcus</taxon>
    </lineage>
</organism>
<evidence type="ECO:0000313" key="2">
    <source>
        <dbReference type="EMBL" id="SEI98136.1"/>
    </source>
</evidence>
<name>A0A1H6V2L5_9DEIO</name>
<evidence type="ECO:0000256" key="1">
    <source>
        <dbReference type="SAM" id="MobiDB-lite"/>
    </source>
</evidence>
<dbReference type="STRING" id="856736.SAMN04488058_10310"/>
<dbReference type="AlphaFoldDB" id="A0A1H6V2L5"/>
<proteinExistence type="predicted"/>
<keyword evidence="3" id="KW-1185">Reference proteome</keyword>
<dbReference type="GO" id="GO:0032259">
    <property type="term" value="P:methylation"/>
    <property type="evidence" value="ECO:0007669"/>
    <property type="project" value="UniProtKB-KW"/>
</dbReference>
<dbReference type="Proteomes" id="UP000199223">
    <property type="component" value="Unassembled WGS sequence"/>
</dbReference>
<gene>
    <name evidence="2" type="ORF">SAMN04488058_10310</name>
</gene>
<dbReference type="EMBL" id="FNZA01000003">
    <property type="protein sequence ID" value="SEI98136.1"/>
    <property type="molecule type" value="Genomic_DNA"/>
</dbReference>
<keyword evidence="2" id="KW-0808">Transferase</keyword>
<accession>A0A1H6V2L5</accession>
<protein>
    <submittedName>
        <fullName evidence="2">Adenine-specific DNA-methyltransferase</fullName>
    </submittedName>
</protein>
<sequence length="219" mass="24261">MGRRWIMVELGEHAHTHIIPRLKKVIDGTDQGGISQAVGWQGGGGFQYFKLAPSLLKKDRWGQYVVNTQYNAEMLAEACCKIEGFTFDPSQNPQFYWMHGRSTERDFIYVTTNYLTYAQLVEISEEVGPERSLLILTTAFDSAGETLENLTLKKIPQSLLRRCDWDHDDYSLNVANLPQATAPDERAPEPKPVAAGGRGRKKAAQAGPGLFGDADGGEG</sequence>